<dbReference type="GO" id="GO:0031297">
    <property type="term" value="P:replication fork processing"/>
    <property type="evidence" value="ECO:0007669"/>
    <property type="project" value="EnsemblFungi"/>
</dbReference>
<evidence type="ECO:0000259" key="11">
    <source>
        <dbReference type="Pfam" id="PF04821"/>
    </source>
</evidence>
<protein>
    <recommendedName>
        <fullName evidence="3">Topoisomerase 1-associated factor 1</fullName>
    </recommendedName>
</protein>
<feature type="region of interest" description="Disordered" evidence="10">
    <location>
        <begin position="1123"/>
        <end position="1159"/>
    </location>
</feature>
<keyword evidence="5" id="KW-0236">DNA replication inhibitor</keyword>
<organism evidence="13">
    <name type="scientific">Vanderwaltozyma polyspora (strain ATCC 22028 / DSM 70294 / BCRC 21397 / CBS 2163 / NBRC 10782 / NRRL Y-8283 / UCD 57-17)</name>
    <name type="common">Kluyveromyces polysporus</name>
    <dbReference type="NCBI Taxonomy" id="436907"/>
    <lineage>
        <taxon>Eukaryota</taxon>
        <taxon>Fungi</taxon>
        <taxon>Dikarya</taxon>
        <taxon>Ascomycota</taxon>
        <taxon>Saccharomycotina</taxon>
        <taxon>Saccharomycetes</taxon>
        <taxon>Saccharomycetales</taxon>
        <taxon>Saccharomycetaceae</taxon>
        <taxon>Vanderwaltozyma</taxon>
    </lineage>
</organism>
<dbReference type="HOGENOM" id="CLU_008440_0_0_1"/>
<feature type="compositionally biased region" description="Polar residues" evidence="10">
    <location>
        <begin position="1150"/>
        <end position="1159"/>
    </location>
</feature>
<evidence type="ECO:0000313" key="13">
    <source>
        <dbReference type="Proteomes" id="UP000000267"/>
    </source>
</evidence>
<dbReference type="GO" id="GO:0051321">
    <property type="term" value="P:meiotic cell cycle"/>
    <property type="evidence" value="ECO:0007669"/>
    <property type="project" value="UniProtKB-KW"/>
</dbReference>
<dbReference type="Pfam" id="PF04821">
    <property type="entry name" value="TIMELESS"/>
    <property type="match status" value="1"/>
</dbReference>
<dbReference type="AlphaFoldDB" id="A7TF75"/>
<keyword evidence="9" id="KW-0131">Cell cycle</keyword>
<keyword evidence="4" id="KW-0227">DNA damage</keyword>
<keyword evidence="6" id="KW-0234">DNA repair</keyword>
<evidence type="ECO:0000256" key="2">
    <source>
        <dbReference type="ARBA" id="ARBA00008174"/>
    </source>
</evidence>
<feature type="compositionally biased region" description="Basic residues" evidence="10">
    <location>
        <begin position="1007"/>
        <end position="1020"/>
    </location>
</feature>
<feature type="region of interest" description="Disordered" evidence="10">
    <location>
        <begin position="971"/>
        <end position="1036"/>
    </location>
</feature>
<feature type="region of interest" description="Disordered" evidence="10">
    <location>
        <begin position="1185"/>
        <end position="1278"/>
    </location>
</feature>
<dbReference type="GO" id="GO:0005829">
    <property type="term" value="C:cytosol"/>
    <property type="evidence" value="ECO:0007669"/>
    <property type="project" value="EnsemblFungi"/>
</dbReference>
<evidence type="ECO:0000256" key="7">
    <source>
        <dbReference type="ARBA" id="ARBA00023242"/>
    </source>
</evidence>
<dbReference type="GO" id="GO:0006281">
    <property type="term" value="P:DNA repair"/>
    <property type="evidence" value="ECO:0007669"/>
    <property type="project" value="UniProtKB-KW"/>
</dbReference>
<feature type="compositionally biased region" description="Acidic residues" evidence="10">
    <location>
        <begin position="1185"/>
        <end position="1195"/>
    </location>
</feature>
<keyword evidence="7" id="KW-0539">Nucleus</keyword>
<keyword evidence="8" id="KW-0469">Meiosis</keyword>
<dbReference type="PANTHER" id="PTHR22940:SF4">
    <property type="entry name" value="PROTEIN TIMELESS HOMOLOG"/>
    <property type="match status" value="1"/>
</dbReference>
<evidence type="ECO:0000256" key="5">
    <source>
        <dbReference type="ARBA" id="ARBA00022880"/>
    </source>
</evidence>
<evidence type="ECO:0000256" key="9">
    <source>
        <dbReference type="ARBA" id="ARBA00023306"/>
    </source>
</evidence>
<dbReference type="STRING" id="436907.A7TF75"/>
<comment type="similarity">
    <text evidence="2">Belongs to the timeless family.</text>
</comment>
<name>A7TF75_VANPO</name>
<evidence type="ECO:0000256" key="10">
    <source>
        <dbReference type="SAM" id="MobiDB-lite"/>
    </source>
</evidence>
<feature type="domain" description="Timeless N-terminal" evidence="11">
    <location>
        <begin position="38"/>
        <end position="365"/>
    </location>
</feature>
<dbReference type="EMBL" id="DS480382">
    <property type="protein sequence ID" value="EDO19100.1"/>
    <property type="molecule type" value="Genomic_DNA"/>
</dbReference>
<gene>
    <name evidence="12" type="ORF">Kpol_2000p68</name>
</gene>
<evidence type="ECO:0000313" key="12">
    <source>
        <dbReference type="EMBL" id="EDO19100.1"/>
    </source>
</evidence>
<dbReference type="GeneID" id="5547429"/>
<dbReference type="PANTHER" id="PTHR22940">
    <property type="entry name" value="TIMEOUT/TIMELESS-2"/>
    <property type="match status" value="1"/>
</dbReference>
<dbReference type="InParanoid" id="A7TF75"/>
<keyword evidence="13" id="KW-1185">Reference proteome</keyword>
<dbReference type="FunCoup" id="A7TF75">
    <property type="interactions" value="71"/>
</dbReference>
<dbReference type="GO" id="GO:0043570">
    <property type="term" value="P:maintenance of DNA repeat elements"/>
    <property type="evidence" value="ECO:0007669"/>
    <property type="project" value="EnsemblFungi"/>
</dbReference>
<feature type="compositionally biased region" description="Basic and acidic residues" evidence="10">
    <location>
        <begin position="985"/>
        <end position="1001"/>
    </location>
</feature>
<dbReference type="GO" id="GO:0007064">
    <property type="term" value="P:mitotic sister chromatid cohesion"/>
    <property type="evidence" value="ECO:0007669"/>
    <property type="project" value="EnsemblFungi"/>
</dbReference>
<feature type="compositionally biased region" description="Polar residues" evidence="10">
    <location>
        <begin position="1123"/>
        <end position="1143"/>
    </location>
</feature>
<dbReference type="eggNOG" id="KOG1974">
    <property type="taxonomic scope" value="Eukaryota"/>
</dbReference>
<dbReference type="OMA" id="VNHHRHT"/>
<feature type="compositionally biased region" description="Polar residues" evidence="10">
    <location>
        <begin position="1221"/>
        <end position="1234"/>
    </location>
</feature>
<sequence>MEQDAEVVAPQTILRARIALLSTAIGGPDYNSKLVPPPYKLGDDCLACLKDLKRWFKLVDDQQNRWDVAMATAEYKILVDDLLPILIDWENKCSLAAKLNKQSGGSGNETVSQNNHFKNKAYHDKIALNCLQLLVLMTWPLVLTDQSTSDQVNFYSDLKKHQLIYKKAILTMENGKTLKAVLRLAFDVIKLDRLHRTARDNMVLKLVLHFFRNVIAIEPGELTITTKKRSNKGINTTDTLPPNISLDDISLDATINSFHRNKVFNLFLTMGSSISTEFDQDFINLPLLEIMFYLTKDVNQTKLLTTGKRDNKDLNEKDNDRNDNRHLTITGVELSDLLKKEHQLKKHMIQNTSSRHSRFGALLSIKTPDNGRLTVSGGQSLHNDGMALQKLDNRKKWNKRVMQDRDNLIIEGLPNNLLNSNSNAAVLHEQTRKHFRKFVEYFIDSSFDNLLKSITNHFTTEQDRMVSLEQIEYLLFFSWFVKFQRLRCQINKDSKLSDISSVYNETSFILMCSLLRSSYDEKNWIVLHASMIAFNEFLIFTYDSKDSDDVEEIEYILSRLFSDDRIQLLTNLPKIASKHSVNFMKAAITLTHSVLKTLQEYSEDENGLVVEGKKRRKKKSNNFATEDIQNAMETYDIGRDEALEMLSSSTASVQVNFKRVQNSYMTESVMDTYVKFLERFRELDDDSIKKVFSFFYRVSVDAREESLLFRIDLIILLRDLLSNDGVPRMYKSRKHIDNFTEYLLSKLKKRLKESPAWYVAILFPSLHDSEVGYYQKYCEKRQSKKDTFHGAPPSYFRSIPDQESLEPAALKDIHVGILVSTLIDDGKLELIEKLVQNLSKTIDIFKSWISVNVNDGNDLQNPPNEIFNSNDDNLKEALILDKDFRALLQLVGYKIPLNREDTCYLPGDLDVVQLSEYLSMIEKYMSTPFQTPNGQPSSSYLVRPKANRQFNNIDDEDGWLSNEEYDYNEDGIVRDEDADANEDNDYFKDLDSMKERTEGRNMSKGLAKSKKKSKSKKKTSKSNLPSFDIDNDDTTGRKKHRLTISSKEFISDSEDENDDINPIFFENEMYMRWLLDKHNGQLPEEKFALFGKFTSERIANSGSIINDYSSLFGGAIPDISSIGNNQNSSTQPDRSLISFSNKIDTPPVRTENSQLSNDENITKMMPEMNNKDSSDEEIEDLSNLDTDLSDDDVNNSDDNSSLSSNEDTEATEITRTDRTSIETSVTEQDMNDNLVTGKLISKRSHERNYSDDEESMEDISIPRKKARILMDVDDDDDE</sequence>
<comment type="subcellular location">
    <subcellularLocation>
        <location evidence="1">Nucleus</location>
    </subcellularLocation>
</comment>
<dbReference type="InterPro" id="IPR044998">
    <property type="entry name" value="Timeless"/>
</dbReference>
<dbReference type="RefSeq" id="XP_001646958.1">
    <property type="nucleotide sequence ID" value="XM_001646908.1"/>
</dbReference>
<evidence type="ECO:0000256" key="8">
    <source>
        <dbReference type="ARBA" id="ARBA00023254"/>
    </source>
</evidence>
<dbReference type="PhylomeDB" id="A7TF75"/>
<evidence type="ECO:0000256" key="4">
    <source>
        <dbReference type="ARBA" id="ARBA00022763"/>
    </source>
</evidence>
<evidence type="ECO:0000256" key="6">
    <source>
        <dbReference type="ARBA" id="ARBA00023204"/>
    </source>
</evidence>
<reference evidence="12 13" key="1">
    <citation type="journal article" date="2007" name="Proc. Natl. Acad. Sci. U.S.A.">
        <title>Independent sorting-out of thousands of duplicated gene pairs in two yeast species descended from a whole-genome duplication.</title>
        <authorList>
            <person name="Scannell D.R."/>
            <person name="Frank A.C."/>
            <person name="Conant G.C."/>
            <person name="Byrne K.P."/>
            <person name="Woolfit M."/>
            <person name="Wolfe K.H."/>
        </authorList>
    </citation>
    <scope>NUCLEOTIDE SEQUENCE [LARGE SCALE GENOMIC DNA]</scope>
    <source>
        <strain evidence="13">ATCC 22028 / DSM 70294 / BCRC 21397 / CBS 2163 / NBRC 10782 / NRRL Y-8283 / UCD 57-17</strain>
    </source>
</reference>
<dbReference type="GO" id="GO:0043111">
    <property type="term" value="P:replication fork arrest"/>
    <property type="evidence" value="ECO:0007669"/>
    <property type="project" value="EnsemblFungi"/>
</dbReference>
<evidence type="ECO:0000256" key="3">
    <source>
        <dbReference type="ARBA" id="ARBA00021529"/>
    </source>
</evidence>
<dbReference type="InterPro" id="IPR006906">
    <property type="entry name" value="Timeless_N"/>
</dbReference>
<accession>A7TF75</accession>
<dbReference type="KEGG" id="vpo:Kpol_2000p68"/>
<evidence type="ECO:0000256" key="1">
    <source>
        <dbReference type="ARBA" id="ARBA00004123"/>
    </source>
</evidence>
<proteinExistence type="inferred from homology"/>
<feature type="compositionally biased region" description="Low complexity" evidence="10">
    <location>
        <begin position="1196"/>
        <end position="1205"/>
    </location>
</feature>
<dbReference type="GO" id="GO:0003677">
    <property type="term" value="F:DNA binding"/>
    <property type="evidence" value="ECO:0007669"/>
    <property type="project" value="TreeGrafter"/>
</dbReference>
<dbReference type="OrthoDB" id="310853at2759"/>
<dbReference type="Proteomes" id="UP000000267">
    <property type="component" value="Unassembled WGS sequence"/>
</dbReference>
<dbReference type="GO" id="GO:0031298">
    <property type="term" value="C:replication fork protection complex"/>
    <property type="evidence" value="ECO:0007669"/>
    <property type="project" value="EnsemblFungi"/>
</dbReference>
<dbReference type="GO" id="GO:0000076">
    <property type="term" value="P:DNA replication checkpoint signaling"/>
    <property type="evidence" value="ECO:0007669"/>
    <property type="project" value="EnsemblFungi"/>
</dbReference>